<name>A0AAP2Z445_9EURY</name>
<evidence type="ECO:0000313" key="7">
    <source>
        <dbReference type="Proteomes" id="UP001321047"/>
    </source>
</evidence>
<dbReference type="GO" id="GO:0016891">
    <property type="term" value="F:RNA endonuclease activity producing 5'-phosphomonoesters, hydrolytic mechanism"/>
    <property type="evidence" value="ECO:0007669"/>
    <property type="project" value="TreeGrafter"/>
</dbReference>
<dbReference type="InterPro" id="IPR001736">
    <property type="entry name" value="PLipase_D/transphosphatidylase"/>
</dbReference>
<feature type="domain" description="PLD phosphodiesterase" evidence="5">
    <location>
        <begin position="522"/>
        <end position="549"/>
    </location>
</feature>
<gene>
    <name evidence="6" type="ORF">OB919_00240</name>
</gene>
<evidence type="ECO:0000256" key="2">
    <source>
        <dbReference type="ARBA" id="ARBA00022963"/>
    </source>
</evidence>
<keyword evidence="2" id="KW-0442">Lipid degradation</keyword>
<dbReference type="InterPro" id="IPR051406">
    <property type="entry name" value="PLD_domain"/>
</dbReference>
<dbReference type="EMBL" id="JAOPJZ010000001">
    <property type="protein sequence ID" value="MCU4750419.1"/>
    <property type="molecule type" value="Genomic_DNA"/>
</dbReference>
<dbReference type="InterPro" id="IPR025202">
    <property type="entry name" value="PLD-like_dom"/>
</dbReference>
<dbReference type="GO" id="GO:0016042">
    <property type="term" value="P:lipid catabolic process"/>
    <property type="evidence" value="ECO:0007669"/>
    <property type="project" value="UniProtKB-KW"/>
</dbReference>
<protein>
    <submittedName>
        <fullName evidence="6">Phospholipase D-like domain-containing protein</fullName>
    </submittedName>
</protein>
<dbReference type="AlphaFoldDB" id="A0AAP2Z445"/>
<evidence type="ECO:0000313" key="6">
    <source>
        <dbReference type="EMBL" id="MCU4750419.1"/>
    </source>
</evidence>
<evidence type="ECO:0000256" key="4">
    <source>
        <dbReference type="SAM" id="MobiDB-lite"/>
    </source>
</evidence>
<dbReference type="Pfam" id="PF13091">
    <property type="entry name" value="PLDc_2"/>
    <property type="match status" value="2"/>
</dbReference>
<proteinExistence type="predicted"/>
<dbReference type="SMART" id="SM00155">
    <property type="entry name" value="PLDc"/>
    <property type="match status" value="2"/>
</dbReference>
<dbReference type="PANTHER" id="PTHR43856:SF1">
    <property type="entry name" value="MITOCHONDRIAL CARDIOLIPIN HYDROLASE"/>
    <property type="match status" value="1"/>
</dbReference>
<reference evidence="6 7" key="1">
    <citation type="submission" date="2022-09" db="EMBL/GenBank/DDBJ databases">
        <title>Enrichment on poylsaccharides allowed isolation of novel metabolic and taxonomic groups of Haloarchaea.</title>
        <authorList>
            <person name="Sorokin D.Y."/>
            <person name="Elcheninov A.G."/>
            <person name="Khizhniak T.V."/>
            <person name="Kolganova T.V."/>
            <person name="Kublanov I.V."/>
        </authorList>
    </citation>
    <scope>NUCLEOTIDE SEQUENCE [LARGE SCALE GENOMIC DNA]</scope>
    <source>
        <strain evidence="6 7">AArc-curdl1</strain>
    </source>
</reference>
<dbReference type="PANTHER" id="PTHR43856">
    <property type="entry name" value="CARDIOLIPIN HYDROLASE"/>
    <property type="match status" value="1"/>
</dbReference>
<dbReference type="Gene3D" id="3.30.870.10">
    <property type="entry name" value="Endonuclease Chain A"/>
    <property type="match status" value="2"/>
</dbReference>
<feature type="domain" description="PLD phosphodiesterase" evidence="5">
    <location>
        <begin position="331"/>
        <end position="357"/>
    </location>
</feature>
<keyword evidence="7" id="KW-1185">Reference proteome</keyword>
<keyword evidence="1" id="KW-0378">Hydrolase</keyword>
<comment type="caution">
    <text evidence="6">The sequence shown here is derived from an EMBL/GenBank/DDBJ whole genome shotgun (WGS) entry which is preliminary data.</text>
</comment>
<feature type="region of interest" description="Disordered" evidence="4">
    <location>
        <begin position="66"/>
        <end position="85"/>
    </location>
</feature>
<dbReference type="SUPFAM" id="SSF56024">
    <property type="entry name" value="Phospholipase D/nuclease"/>
    <property type="match status" value="2"/>
</dbReference>
<keyword evidence="3" id="KW-0443">Lipid metabolism</keyword>
<dbReference type="Proteomes" id="UP001321047">
    <property type="component" value="Unassembled WGS sequence"/>
</dbReference>
<evidence type="ECO:0000256" key="1">
    <source>
        <dbReference type="ARBA" id="ARBA00022801"/>
    </source>
</evidence>
<accession>A0AAP2Z445</accession>
<sequence>MRFGLAVVSLIVALGVIVLGLGMAVAITSSSAGGSESSNHALSSQGLEIPNRAAGTTAATTHRCPTQVGASWSDGHIPTGPPYADRSLEIPAHPMILATYPNPTTEGNVGEYFVLDAPAGTRLEDLTITDGHTTAAFPNETISGPVAVTMDPDVTVETTPLETVELEGHLRLAADGDELALERNGTTLDTVRYERSKTARVWYREPTPGYKNVSNGSDMIAHGRWWPRERSCFPSTVTEPDAATAFVLPDSPEVPLEHIEAAEERILIGGYTFASPDTAEALEEAIDRGVTVELLVEAGPVGGTPMATDSLLSRLESQGATVTAIGGPGSRYRFHHPKYAVIDDSVLVTSENWKPSGLGGASSRGWGVVVEDPELATSLESVFRADTNGWDTTNWSDHRKTATFVDEERAHATFSMEHEPARLHPKQVELLLAPETAEPRLLELIDGATDTLSIKQASIADSDFALLEAAIEAAKRGVEVRILLDDSWYHEDGNQAVITALETAAADDDLPLEGKLVGSSDRHEKIHAKGIVIDGETAIVGSLNWNDNSLRHNREVVLALHGEDVGAYYERVFDDDWTGEGDEDVFPFPLELLFAVGAGVAGAVLLGWHHLRFDPTREEQIEDERIYFIEYAFIVFTRRIETQRRRTGFETPGWRR</sequence>
<dbReference type="PROSITE" id="PS50035">
    <property type="entry name" value="PLD"/>
    <property type="match status" value="2"/>
</dbReference>
<dbReference type="RefSeq" id="WP_342805186.1">
    <property type="nucleotide sequence ID" value="NZ_JAOPJZ010000001.1"/>
</dbReference>
<evidence type="ECO:0000256" key="3">
    <source>
        <dbReference type="ARBA" id="ARBA00023098"/>
    </source>
</evidence>
<dbReference type="CDD" id="cd09128">
    <property type="entry name" value="PLDc_unchar1_2"/>
    <property type="match status" value="1"/>
</dbReference>
<evidence type="ECO:0000259" key="5">
    <source>
        <dbReference type="PROSITE" id="PS50035"/>
    </source>
</evidence>
<organism evidence="6 7">
    <name type="scientific">Natronosalvus hydrolyticus</name>
    <dbReference type="NCBI Taxonomy" id="2979988"/>
    <lineage>
        <taxon>Archaea</taxon>
        <taxon>Methanobacteriati</taxon>
        <taxon>Methanobacteriota</taxon>
        <taxon>Stenosarchaea group</taxon>
        <taxon>Halobacteria</taxon>
        <taxon>Halobacteriales</taxon>
        <taxon>Natrialbaceae</taxon>
        <taxon>Natronosalvus</taxon>
    </lineage>
</organism>